<keyword evidence="2 5" id="KW-0812">Transmembrane</keyword>
<dbReference type="SUPFAM" id="SSF161098">
    <property type="entry name" value="MetI-like"/>
    <property type="match status" value="1"/>
</dbReference>
<dbReference type="Proteomes" id="UP000293550">
    <property type="component" value="Unassembled WGS sequence"/>
</dbReference>
<keyword evidence="4 5" id="KW-0472">Membrane</keyword>
<proteinExistence type="inferred from homology"/>
<dbReference type="GO" id="GO:0055085">
    <property type="term" value="P:transmembrane transport"/>
    <property type="evidence" value="ECO:0007669"/>
    <property type="project" value="InterPro"/>
</dbReference>
<keyword evidence="8" id="KW-1185">Reference proteome</keyword>
<dbReference type="CDD" id="cd06261">
    <property type="entry name" value="TM_PBP2"/>
    <property type="match status" value="1"/>
</dbReference>
<sequence>MEPYIEFCRKRAEFFRTRALDYVRAAEALGVTTRRIIWRHTLPNAMIAGLTYIPFILNGYIATLTSLDFLGFGLPPGSASVGELLTQAKNNIHAPWLGLTAFFSIAFLLSLLIFIGEAVRDAFDARKIRV</sequence>
<dbReference type="GO" id="GO:0042884">
    <property type="term" value="P:microcin transport"/>
    <property type="evidence" value="ECO:0007669"/>
    <property type="project" value="TreeGrafter"/>
</dbReference>
<dbReference type="InterPro" id="IPR000515">
    <property type="entry name" value="MetI-like"/>
</dbReference>
<comment type="subcellular location">
    <subcellularLocation>
        <location evidence="1 5">Cell membrane</location>
        <topology evidence="1 5">Multi-pass membrane protein</topology>
    </subcellularLocation>
</comment>
<evidence type="ECO:0000256" key="3">
    <source>
        <dbReference type="ARBA" id="ARBA00022989"/>
    </source>
</evidence>
<feature type="transmembrane region" description="Helical" evidence="5">
    <location>
        <begin position="94"/>
        <end position="119"/>
    </location>
</feature>
<accession>A0A4Q7DHS8</accession>
<feature type="domain" description="ABC transmembrane type-1" evidence="6">
    <location>
        <begin position="1"/>
        <end position="120"/>
    </location>
</feature>
<reference evidence="7 8" key="1">
    <citation type="submission" date="2018-10" db="EMBL/GenBank/DDBJ databases">
        <title>An updated phylogeny of the Alphaproteobacteria reveals that the parasitic Rickettsiales and Holosporales have independent origins.</title>
        <authorList>
            <person name="Munoz-Gomez S.A."/>
            <person name="Hess S."/>
            <person name="Burger G."/>
            <person name="Lang B.F."/>
            <person name="Susko E."/>
            <person name="Slamovits C.H."/>
            <person name="Roger A.J."/>
        </authorList>
    </citation>
    <scope>NUCLEOTIDE SEQUENCE [LARGE SCALE GENOMIC DNA]</scope>
    <source>
        <strain evidence="7">HOLO01</strain>
    </source>
</reference>
<evidence type="ECO:0000313" key="7">
    <source>
        <dbReference type="EMBL" id="RZI45709.1"/>
    </source>
</evidence>
<dbReference type="PANTHER" id="PTHR30325">
    <property type="entry name" value="MEMBRANE COMPONENT OF ABC TRANSPORTER"/>
    <property type="match status" value="1"/>
</dbReference>
<name>A0A4Q7DHS8_9PROT</name>
<dbReference type="AlphaFoldDB" id="A0A4Q7DHS8"/>
<organism evidence="7 8">
    <name type="scientific">Candidatus Finniella inopinata</name>
    <dbReference type="NCBI Taxonomy" id="1696036"/>
    <lineage>
        <taxon>Bacteria</taxon>
        <taxon>Pseudomonadati</taxon>
        <taxon>Pseudomonadota</taxon>
        <taxon>Alphaproteobacteria</taxon>
        <taxon>Holosporales</taxon>
        <taxon>Candidatus Paracaedibacteraceae</taxon>
        <taxon>Candidatus Finniella</taxon>
    </lineage>
</organism>
<dbReference type="PANTHER" id="PTHR30325:SF0">
    <property type="entry name" value="INNER MEMBRANE ABC TRANSPORTER PERMEASE PROTEIN YEJE"/>
    <property type="match status" value="1"/>
</dbReference>
<dbReference type="GO" id="GO:0005886">
    <property type="term" value="C:plasma membrane"/>
    <property type="evidence" value="ECO:0007669"/>
    <property type="project" value="UniProtKB-SubCell"/>
</dbReference>
<comment type="caution">
    <text evidence="7">The sequence shown here is derived from an EMBL/GenBank/DDBJ whole genome shotgun (WGS) entry which is preliminary data.</text>
</comment>
<evidence type="ECO:0000313" key="8">
    <source>
        <dbReference type="Proteomes" id="UP000293550"/>
    </source>
</evidence>
<comment type="similarity">
    <text evidence="5">Belongs to the binding-protein-dependent transport system permease family.</text>
</comment>
<feature type="transmembrane region" description="Helical" evidence="5">
    <location>
        <begin position="45"/>
        <end position="74"/>
    </location>
</feature>
<evidence type="ECO:0000259" key="6">
    <source>
        <dbReference type="PROSITE" id="PS50928"/>
    </source>
</evidence>
<protein>
    <submittedName>
        <fullName evidence="7">ABC transporter permease subunit</fullName>
    </submittedName>
</protein>
<dbReference type="EMBL" id="SCFB01000007">
    <property type="protein sequence ID" value="RZI45709.1"/>
    <property type="molecule type" value="Genomic_DNA"/>
</dbReference>
<evidence type="ECO:0000256" key="2">
    <source>
        <dbReference type="ARBA" id="ARBA00022692"/>
    </source>
</evidence>
<dbReference type="Pfam" id="PF00528">
    <property type="entry name" value="BPD_transp_1"/>
    <property type="match status" value="1"/>
</dbReference>
<dbReference type="Gene3D" id="1.10.3720.10">
    <property type="entry name" value="MetI-like"/>
    <property type="match status" value="1"/>
</dbReference>
<keyword evidence="3 5" id="KW-1133">Transmembrane helix</keyword>
<evidence type="ECO:0000256" key="1">
    <source>
        <dbReference type="ARBA" id="ARBA00004651"/>
    </source>
</evidence>
<gene>
    <name evidence="7" type="ORF">EQU50_06305</name>
</gene>
<evidence type="ECO:0000256" key="5">
    <source>
        <dbReference type="RuleBase" id="RU363032"/>
    </source>
</evidence>
<dbReference type="InterPro" id="IPR035906">
    <property type="entry name" value="MetI-like_sf"/>
</dbReference>
<dbReference type="OrthoDB" id="9766870at2"/>
<dbReference type="PROSITE" id="PS50928">
    <property type="entry name" value="ABC_TM1"/>
    <property type="match status" value="1"/>
</dbReference>
<evidence type="ECO:0000256" key="4">
    <source>
        <dbReference type="ARBA" id="ARBA00023136"/>
    </source>
</evidence>
<keyword evidence="5" id="KW-0813">Transport</keyword>